<sequence>MNIKMDLNDKYEETTVVIQAREWSAELESLVKQLNNTTTKRIVGVSENQSILLDPTEIDYVYAEKRKVFAATISKQNIEVKMKLYEMEEILKYQRFTRFSKSVIGNIEHIKRFELAFNGNLRIHFKSGNKEYVNRKYVAPLKEYLTMGGSINVR</sequence>
<evidence type="ECO:0000256" key="1">
    <source>
        <dbReference type="ARBA" id="ARBA00022490"/>
    </source>
</evidence>
<reference evidence="6" key="1">
    <citation type="submission" date="2016-02" db="EMBL/GenBank/DDBJ databases">
        <title>Genome sequence of Bacillus trypoxylicola KCTC 13244(T).</title>
        <authorList>
            <person name="Jeong H."/>
            <person name="Park S.-H."/>
            <person name="Choi S.-K."/>
        </authorList>
    </citation>
    <scope>NUCLEOTIDE SEQUENCE [LARGE SCALE GENOMIC DNA]</scope>
    <source>
        <strain evidence="6">KCTC 13244</strain>
    </source>
</reference>
<dbReference type="PANTHER" id="PTHR37299:SF2">
    <property type="entry name" value="HTH LYTTR-TYPE DOMAIN-CONTAINING PROTEIN"/>
    <property type="match status" value="1"/>
</dbReference>
<dbReference type="PANTHER" id="PTHR37299">
    <property type="entry name" value="TRANSCRIPTIONAL REGULATOR-RELATED"/>
    <property type="match status" value="1"/>
</dbReference>
<evidence type="ECO:0000259" key="5">
    <source>
        <dbReference type="PROSITE" id="PS50930"/>
    </source>
</evidence>
<keyword evidence="1" id="KW-0963">Cytoplasm</keyword>
<organism evidence="6 7">
    <name type="scientific">Alkalihalobacillus trypoxylicola</name>
    <dbReference type="NCBI Taxonomy" id="519424"/>
    <lineage>
        <taxon>Bacteria</taxon>
        <taxon>Bacillati</taxon>
        <taxon>Bacillota</taxon>
        <taxon>Bacilli</taxon>
        <taxon>Bacillales</taxon>
        <taxon>Bacillaceae</taxon>
        <taxon>Alkalihalobacillus</taxon>
    </lineage>
</organism>
<dbReference type="Pfam" id="PF04397">
    <property type="entry name" value="LytTR"/>
    <property type="match status" value="1"/>
</dbReference>
<dbReference type="Proteomes" id="UP000075806">
    <property type="component" value="Unassembled WGS sequence"/>
</dbReference>
<keyword evidence="4" id="KW-0804">Transcription</keyword>
<evidence type="ECO:0000313" key="6">
    <source>
        <dbReference type="EMBL" id="KYG29326.1"/>
    </source>
</evidence>
<dbReference type="GO" id="GO:0003677">
    <property type="term" value="F:DNA binding"/>
    <property type="evidence" value="ECO:0007669"/>
    <property type="project" value="UniProtKB-KW"/>
</dbReference>
<dbReference type="STRING" id="519424.AZF04_07315"/>
<dbReference type="InterPro" id="IPR046947">
    <property type="entry name" value="LytR-like"/>
</dbReference>
<evidence type="ECO:0000256" key="4">
    <source>
        <dbReference type="ARBA" id="ARBA00023163"/>
    </source>
</evidence>
<dbReference type="OrthoDB" id="9808614at2"/>
<dbReference type="EMBL" id="LTAO01000023">
    <property type="protein sequence ID" value="KYG29326.1"/>
    <property type="molecule type" value="Genomic_DNA"/>
</dbReference>
<evidence type="ECO:0000256" key="3">
    <source>
        <dbReference type="ARBA" id="ARBA00023125"/>
    </source>
</evidence>
<dbReference type="RefSeq" id="WP_061949135.1">
    <property type="nucleotide sequence ID" value="NZ_LTAO01000023.1"/>
</dbReference>
<dbReference type="AlphaFoldDB" id="A0A162DE03"/>
<protein>
    <submittedName>
        <fullName evidence="6">LytTR family transcriptional regulator</fullName>
    </submittedName>
</protein>
<name>A0A162DE03_9BACI</name>
<keyword evidence="7" id="KW-1185">Reference proteome</keyword>
<dbReference type="GO" id="GO:0000156">
    <property type="term" value="F:phosphorelay response regulator activity"/>
    <property type="evidence" value="ECO:0007669"/>
    <property type="project" value="InterPro"/>
</dbReference>
<dbReference type="PROSITE" id="PS50930">
    <property type="entry name" value="HTH_LYTTR"/>
    <property type="match status" value="1"/>
</dbReference>
<gene>
    <name evidence="6" type="ORF">AZF04_07315</name>
</gene>
<evidence type="ECO:0000313" key="7">
    <source>
        <dbReference type="Proteomes" id="UP000075806"/>
    </source>
</evidence>
<keyword evidence="2" id="KW-0805">Transcription regulation</keyword>
<dbReference type="SMART" id="SM00850">
    <property type="entry name" value="LytTR"/>
    <property type="match status" value="1"/>
</dbReference>
<dbReference type="Gene3D" id="2.40.50.1020">
    <property type="entry name" value="LytTr DNA-binding domain"/>
    <property type="match status" value="1"/>
</dbReference>
<dbReference type="InterPro" id="IPR007492">
    <property type="entry name" value="LytTR_DNA-bd_dom"/>
</dbReference>
<feature type="domain" description="HTH LytTR-type" evidence="5">
    <location>
        <begin position="42"/>
        <end position="147"/>
    </location>
</feature>
<accession>A0A162DE03</accession>
<keyword evidence="3" id="KW-0238">DNA-binding</keyword>
<proteinExistence type="predicted"/>
<evidence type="ECO:0000256" key="2">
    <source>
        <dbReference type="ARBA" id="ARBA00023015"/>
    </source>
</evidence>
<comment type="caution">
    <text evidence="6">The sequence shown here is derived from an EMBL/GenBank/DDBJ whole genome shotgun (WGS) entry which is preliminary data.</text>
</comment>